<keyword evidence="3" id="KW-1185">Reference proteome</keyword>
<dbReference type="RefSeq" id="WP_013562666.1">
    <property type="nucleotide sequence ID" value="NC_014961.1"/>
</dbReference>
<protein>
    <submittedName>
        <fullName evidence="2">dTDP-4-dehydrorhamnose reductase</fullName>
        <ecNumber evidence="2">1.1.1.133</ecNumber>
    </submittedName>
</protein>
<gene>
    <name evidence="2" type="ordered locus">Desmu_1144</name>
</gene>
<dbReference type="CDD" id="cd05254">
    <property type="entry name" value="dTDP_HR_like_SDR_e"/>
    <property type="match status" value="1"/>
</dbReference>
<dbReference type="eggNOG" id="arCOG01367">
    <property type="taxonomic scope" value="Archaea"/>
</dbReference>
<dbReference type="KEGG" id="dmu:Desmu_1144"/>
<dbReference type="STRING" id="765177.Desmu_1144"/>
<keyword evidence="2" id="KW-0560">Oxidoreductase</keyword>
<proteinExistence type="predicted"/>
<dbReference type="OrthoDB" id="4907at2157"/>
<sequence precursor="true">MRILVTGGTGLLGLWVTKVFLERGYEVYASHHERKPVGLDGVTWEQMNLEDFKSVADTVKRVKPDAIIHTAAFTDVDGCEEKKELAYRVNYLATRIIAETARELNAYLVYISTDYVFDGERGMYREFDAPAPVNYYGLTKLLGEVAVNTLAPRSLIVRVSGLYGFSPTGKRNFGLVALEKLMNNEQVDAFHDQYLSPTYVRPLAERIADMVKREVVGVIHVAGERASRYEFASKLAEALGVPRDLVKKTSIKNAGLRARRPRDSSLDTGRAASMGLSIPPMNECIKSFINDYLANKVV</sequence>
<dbReference type="InterPro" id="IPR005913">
    <property type="entry name" value="dTDP_dehydrorham_reduct"/>
</dbReference>
<dbReference type="HOGENOM" id="CLU_045518_2_1_2"/>
<dbReference type="EMBL" id="CP002363">
    <property type="protein sequence ID" value="ADV65444.1"/>
    <property type="molecule type" value="Genomic_DNA"/>
</dbReference>
<dbReference type="NCBIfam" id="TIGR01214">
    <property type="entry name" value="rmlD"/>
    <property type="match status" value="1"/>
</dbReference>
<dbReference type="PANTHER" id="PTHR10491:SF4">
    <property type="entry name" value="METHIONINE ADENOSYLTRANSFERASE 2 SUBUNIT BETA"/>
    <property type="match status" value="1"/>
</dbReference>
<feature type="domain" description="RmlD-like substrate binding" evidence="1">
    <location>
        <begin position="1"/>
        <end position="292"/>
    </location>
</feature>
<dbReference type="Pfam" id="PF04321">
    <property type="entry name" value="RmlD_sub_bind"/>
    <property type="match status" value="1"/>
</dbReference>
<dbReference type="SUPFAM" id="SSF51735">
    <property type="entry name" value="NAD(P)-binding Rossmann-fold domains"/>
    <property type="match status" value="1"/>
</dbReference>
<reference evidence="2 3" key="2">
    <citation type="journal article" date="2011" name="Stand. Genomic Sci.">
        <title>Complete genome sequence of Desulfurococcus mucosus type strain (O7/1).</title>
        <authorList>
            <person name="Wirth R."/>
            <person name="Chertkov O."/>
            <person name="Held B."/>
            <person name="Lapidus A."/>
            <person name="Nolan M."/>
            <person name="Lucas S."/>
            <person name="Hammon N."/>
            <person name="Deshpande S."/>
            <person name="Cheng J.F."/>
            <person name="Tapia R."/>
            <person name="Han C."/>
            <person name="Goodwin L."/>
            <person name="Pitluck S."/>
            <person name="Liolios K."/>
            <person name="Ioanna P."/>
            <person name="Ivanova N."/>
            <person name="Mavromatis K."/>
            <person name="Mikhailova N."/>
            <person name="Pati A."/>
            <person name="Chen A."/>
            <person name="Palaniappan K."/>
            <person name="Land M."/>
            <person name="Hauser L."/>
            <person name="Chang Y.J."/>
            <person name="Jeffries C.D."/>
            <person name="Bilek Y."/>
            <person name="Hader T."/>
            <person name="Rohde M."/>
            <person name="Spring S."/>
            <person name="Sikorski J."/>
            <person name="Goker M."/>
            <person name="Woyke T."/>
            <person name="Bristow J."/>
            <person name="Eisen J.A."/>
            <person name="Markowitz V."/>
            <person name="Hugenholtz P."/>
            <person name="Kyrpides N.C."/>
            <person name="Klenk H.P."/>
        </authorList>
    </citation>
    <scope>NUCLEOTIDE SEQUENCE [LARGE SCALE GENOMIC DNA]</scope>
    <source>
        <strain evidence="3">ATCC 35584 / DSM 2162 / JCM 9187 / O7/1</strain>
    </source>
</reference>
<name>E8RAK8_DESM0</name>
<organism evidence="2 3">
    <name type="scientific">Desulfurococcus mucosus (strain ATCC 35584 / DSM 2162 / JCM 9187 / O7/1)</name>
    <dbReference type="NCBI Taxonomy" id="765177"/>
    <lineage>
        <taxon>Archaea</taxon>
        <taxon>Thermoproteota</taxon>
        <taxon>Thermoprotei</taxon>
        <taxon>Desulfurococcales</taxon>
        <taxon>Desulfurococcaceae</taxon>
        <taxon>Desulfurococcus</taxon>
    </lineage>
</organism>
<reference evidence="3" key="1">
    <citation type="submission" date="2010-11" db="EMBL/GenBank/DDBJ databases">
        <title>The complete genome of Desulfurococcus mucosus DSM 2162.</title>
        <authorList>
            <consortium name="US DOE Joint Genome Institute (JGI-PGF)"/>
            <person name="Lucas S."/>
            <person name="Copeland A."/>
            <person name="Lapidus A."/>
            <person name="Bruce D."/>
            <person name="Goodwin L."/>
            <person name="Pitluck S."/>
            <person name="Kyrpides N."/>
            <person name="Mavromatis K."/>
            <person name="Pagani I."/>
            <person name="Ivanova N."/>
            <person name="Ovchinnikova G."/>
            <person name="Chertkov O."/>
            <person name="Held B."/>
            <person name="Brettin T."/>
            <person name="Detter J.C."/>
            <person name="Tapia R."/>
            <person name="Han C."/>
            <person name="Land M."/>
            <person name="Hauser L."/>
            <person name="Markowitz V."/>
            <person name="Cheng J.-F."/>
            <person name="Hugenholtz P."/>
            <person name="Woyke T."/>
            <person name="Wu D."/>
            <person name="Wirth R."/>
            <person name="Bilek Y."/>
            <person name="Hader T."/>
            <person name="Klenk H.-P."/>
            <person name="Eisen J.A."/>
        </authorList>
    </citation>
    <scope>NUCLEOTIDE SEQUENCE [LARGE SCALE GENOMIC DNA]</scope>
    <source>
        <strain evidence="3">ATCC 35584 / DSM 2162 / JCM 9187 / O7/1</strain>
    </source>
</reference>
<evidence type="ECO:0000313" key="2">
    <source>
        <dbReference type="EMBL" id="ADV65444.1"/>
    </source>
</evidence>
<evidence type="ECO:0000313" key="3">
    <source>
        <dbReference type="Proteomes" id="UP000001068"/>
    </source>
</evidence>
<dbReference type="AlphaFoldDB" id="E8RAK8"/>
<dbReference type="InterPro" id="IPR029903">
    <property type="entry name" value="RmlD-like-bd"/>
</dbReference>
<dbReference type="EC" id="1.1.1.133" evidence="2"/>
<dbReference type="InterPro" id="IPR036291">
    <property type="entry name" value="NAD(P)-bd_dom_sf"/>
</dbReference>
<dbReference type="GO" id="GO:0008831">
    <property type="term" value="F:dTDP-4-dehydrorhamnose reductase activity"/>
    <property type="evidence" value="ECO:0007669"/>
    <property type="project" value="UniProtKB-EC"/>
</dbReference>
<accession>E8RAK8</accession>
<dbReference type="Proteomes" id="UP000001068">
    <property type="component" value="Chromosome"/>
</dbReference>
<dbReference type="GeneID" id="10153858"/>
<evidence type="ECO:0000259" key="1">
    <source>
        <dbReference type="Pfam" id="PF04321"/>
    </source>
</evidence>
<dbReference type="PANTHER" id="PTHR10491">
    <property type="entry name" value="DTDP-4-DEHYDRORHAMNOSE REDUCTASE"/>
    <property type="match status" value="1"/>
</dbReference>
<dbReference type="Gene3D" id="3.40.50.720">
    <property type="entry name" value="NAD(P)-binding Rossmann-like Domain"/>
    <property type="match status" value="1"/>
</dbReference>